<keyword evidence="5 12" id="KW-0436">Ligase</keyword>
<dbReference type="InterPro" id="IPR014729">
    <property type="entry name" value="Rossmann-like_a/b/a_fold"/>
</dbReference>
<dbReference type="SUPFAM" id="SSF47323">
    <property type="entry name" value="Anticodon-binding domain of a subclass of class I aminoacyl-tRNA synthetases"/>
    <property type="match status" value="1"/>
</dbReference>
<evidence type="ECO:0000256" key="6">
    <source>
        <dbReference type="ARBA" id="ARBA00022741"/>
    </source>
</evidence>
<feature type="binding site" evidence="12">
    <location>
        <position position="143"/>
    </location>
    <ligand>
        <name>Zn(2+)</name>
        <dbReference type="ChEBI" id="CHEBI:29105"/>
    </ligand>
</feature>
<keyword evidence="7 12" id="KW-0862">Zinc</keyword>
<dbReference type="Proteomes" id="UP000186559">
    <property type="component" value="Chromosome"/>
</dbReference>
<dbReference type="GO" id="GO:0004825">
    <property type="term" value="F:methionine-tRNA ligase activity"/>
    <property type="evidence" value="ECO:0007669"/>
    <property type="project" value="UniProtKB-UniRule"/>
</dbReference>
<organism evidence="15 16">
    <name type="scientific">Salipiger profundus</name>
    <dbReference type="NCBI Taxonomy" id="1229727"/>
    <lineage>
        <taxon>Bacteria</taxon>
        <taxon>Pseudomonadati</taxon>
        <taxon>Pseudomonadota</taxon>
        <taxon>Alphaproteobacteria</taxon>
        <taxon>Rhodobacterales</taxon>
        <taxon>Roseobacteraceae</taxon>
        <taxon>Salipiger</taxon>
    </lineage>
</organism>
<dbReference type="EMBL" id="CP014796">
    <property type="protein sequence ID" value="APX21974.1"/>
    <property type="molecule type" value="Genomic_DNA"/>
</dbReference>
<reference evidence="15 16" key="1">
    <citation type="submission" date="2016-03" db="EMBL/GenBank/DDBJ databases">
        <title>Deep-sea bacteria in the southern Pacific.</title>
        <authorList>
            <person name="Tang K."/>
        </authorList>
    </citation>
    <scope>NUCLEOTIDE SEQUENCE [LARGE SCALE GENOMIC DNA]</scope>
    <source>
        <strain evidence="15 16">JLT2016</strain>
    </source>
</reference>
<comment type="cofactor">
    <cofactor evidence="12">
        <name>Zn(2+)</name>
        <dbReference type="ChEBI" id="CHEBI:29105"/>
    </cofactor>
    <text evidence="12">Binds 1 zinc ion per subunit.</text>
</comment>
<keyword evidence="8 12" id="KW-0067">ATP-binding</keyword>
<evidence type="ECO:0000256" key="9">
    <source>
        <dbReference type="ARBA" id="ARBA00022917"/>
    </source>
</evidence>
<feature type="domain" description="Methionyl-tRNA synthetase anticodon-binding" evidence="14">
    <location>
        <begin position="419"/>
        <end position="570"/>
    </location>
</feature>
<dbReference type="OrthoDB" id="9810191at2"/>
<feature type="binding site" evidence="12">
    <location>
        <position position="347"/>
    </location>
    <ligand>
        <name>ATP</name>
        <dbReference type="ChEBI" id="CHEBI:30616"/>
    </ligand>
</feature>
<keyword evidence="12" id="KW-0479">Metal-binding</keyword>
<name>A0A1U7D1E5_9RHOB</name>
<dbReference type="SUPFAM" id="SSF52374">
    <property type="entry name" value="Nucleotidylyl transferase"/>
    <property type="match status" value="1"/>
</dbReference>
<feature type="binding site" evidence="12">
    <location>
        <position position="146"/>
    </location>
    <ligand>
        <name>Zn(2+)</name>
        <dbReference type="ChEBI" id="CHEBI:29105"/>
    </ligand>
</feature>
<dbReference type="InterPro" id="IPR015413">
    <property type="entry name" value="Methionyl/Leucyl_tRNA_Synth"/>
</dbReference>
<accession>A0A1U7D1E5</accession>
<dbReference type="KEGG" id="tpro:Ga0080559_TMP1178"/>
<dbReference type="Gene3D" id="2.20.28.20">
    <property type="entry name" value="Methionyl-tRNA synthetase, Zn-domain"/>
    <property type="match status" value="1"/>
</dbReference>
<protein>
    <recommendedName>
        <fullName evidence="12">Methionine--tRNA ligase</fullName>
        <ecNumber evidence="12">6.1.1.10</ecNumber>
    </recommendedName>
    <alternativeName>
        <fullName evidence="12">Methionyl-tRNA synthetase</fullName>
        <shortName evidence="12">MetRS</shortName>
    </alternativeName>
</protein>
<evidence type="ECO:0000313" key="16">
    <source>
        <dbReference type="Proteomes" id="UP000186559"/>
    </source>
</evidence>
<keyword evidence="9 12" id="KW-0648">Protein biosynthesis</keyword>
<dbReference type="InterPro" id="IPR014758">
    <property type="entry name" value="Met-tRNA_synth"/>
</dbReference>
<gene>
    <name evidence="12" type="primary">metG</name>
    <name evidence="15" type="ORF">Ga0080559_TMP1178</name>
</gene>
<feature type="domain" description="Methionyl/Leucyl tRNA synthetase" evidence="13">
    <location>
        <begin position="4"/>
        <end position="407"/>
    </location>
</feature>
<evidence type="ECO:0000256" key="1">
    <source>
        <dbReference type="ARBA" id="ARBA00003314"/>
    </source>
</evidence>
<keyword evidence="10 12" id="KW-0030">Aminoacyl-tRNA synthetase</keyword>
<dbReference type="FunFam" id="2.20.28.20:FF:000001">
    <property type="entry name" value="Methionine--tRNA ligase"/>
    <property type="match status" value="1"/>
</dbReference>
<dbReference type="Gene3D" id="3.40.50.620">
    <property type="entry name" value="HUPs"/>
    <property type="match status" value="1"/>
</dbReference>
<evidence type="ECO:0000256" key="7">
    <source>
        <dbReference type="ARBA" id="ARBA00022833"/>
    </source>
</evidence>
<feature type="binding site" evidence="12">
    <location>
        <position position="159"/>
    </location>
    <ligand>
        <name>Zn(2+)</name>
        <dbReference type="ChEBI" id="CHEBI:29105"/>
    </ligand>
</feature>
<evidence type="ECO:0000256" key="12">
    <source>
        <dbReference type="HAMAP-Rule" id="MF_00098"/>
    </source>
</evidence>
<dbReference type="InterPro" id="IPR029038">
    <property type="entry name" value="MetRS_Zn"/>
</dbReference>
<dbReference type="InterPro" id="IPR033911">
    <property type="entry name" value="MetRS_core"/>
</dbReference>
<dbReference type="Pfam" id="PF09334">
    <property type="entry name" value="tRNA-synt_1g"/>
    <property type="match status" value="1"/>
</dbReference>
<keyword evidence="4 12" id="KW-0963">Cytoplasm</keyword>
<evidence type="ECO:0000259" key="13">
    <source>
        <dbReference type="Pfam" id="PF09334"/>
    </source>
</evidence>
<proteinExistence type="inferred from homology"/>
<evidence type="ECO:0000256" key="10">
    <source>
        <dbReference type="ARBA" id="ARBA00023146"/>
    </source>
</evidence>
<evidence type="ECO:0000256" key="8">
    <source>
        <dbReference type="ARBA" id="ARBA00022840"/>
    </source>
</evidence>
<comment type="similarity">
    <text evidence="3 12">Belongs to the class-I aminoacyl-tRNA synthetase family. MetG type 1 subfamily.</text>
</comment>
<comment type="subunit">
    <text evidence="12">Monomer.</text>
</comment>
<evidence type="ECO:0000313" key="15">
    <source>
        <dbReference type="EMBL" id="APX21974.1"/>
    </source>
</evidence>
<dbReference type="PRINTS" id="PR01041">
    <property type="entry name" value="TRNASYNTHMET"/>
</dbReference>
<dbReference type="RefSeq" id="WP_076622480.1">
    <property type="nucleotide sequence ID" value="NZ_BMEW01000003.1"/>
</dbReference>
<evidence type="ECO:0000256" key="4">
    <source>
        <dbReference type="ARBA" id="ARBA00022490"/>
    </source>
</evidence>
<dbReference type="InterPro" id="IPR009080">
    <property type="entry name" value="tRNAsynth_Ia_anticodon-bd"/>
</dbReference>
<comment type="catalytic activity">
    <reaction evidence="11 12">
        <text>tRNA(Met) + L-methionine + ATP = L-methionyl-tRNA(Met) + AMP + diphosphate</text>
        <dbReference type="Rhea" id="RHEA:13481"/>
        <dbReference type="Rhea" id="RHEA-COMP:9667"/>
        <dbReference type="Rhea" id="RHEA-COMP:9698"/>
        <dbReference type="ChEBI" id="CHEBI:30616"/>
        <dbReference type="ChEBI" id="CHEBI:33019"/>
        <dbReference type="ChEBI" id="CHEBI:57844"/>
        <dbReference type="ChEBI" id="CHEBI:78442"/>
        <dbReference type="ChEBI" id="CHEBI:78530"/>
        <dbReference type="ChEBI" id="CHEBI:456215"/>
        <dbReference type="EC" id="6.1.1.10"/>
    </reaction>
</comment>
<dbReference type="HAMAP" id="MF_00098">
    <property type="entry name" value="Met_tRNA_synth_type1"/>
    <property type="match status" value="1"/>
</dbReference>
<evidence type="ECO:0000259" key="14">
    <source>
        <dbReference type="Pfam" id="PF19303"/>
    </source>
</evidence>
<feature type="binding site" evidence="12">
    <location>
        <position position="156"/>
    </location>
    <ligand>
        <name>Zn(2+)</name>
        <dbReference type="ChEBI" id="CHEBI:29105"/>
    </ligand>
</feature>
<dbReference type="PANTHER" id="PTHR45765:SF1">
    <property type="entry name" value="METHIONINE--TRNA LIGASE, CYTOPLASMIC"/>
    <property type="match status" value="1"/>
</dbReference>
<dbReference type="STRING" id="1229727.Ga0080559_TMP1178"/>
<comment type="function">
    <text evidence="1 12">Is required not only for elongation of protein synthesis but also for the initiation of all mRNA translation through initiator tRNA(fMet) aminoacylation.</text>
</comment>
<feature type="short sequence motif" description="'KMSKS' region" evidence="12">
    <location>
        <begin position="344"/>
        <end position="348"/>
    </location>
</feature>
<keyword evidence="16" id="KW-1185">Reference proteome</keyword>
<dbReference type="GO" id="GO:0046872">
    <property type="term" value="F:metal ion binding"/>
    <property type="evidence" value="ECO:0007669"/>
    <property type="project" value="UniProtKB-KW"/>
</dbReference>
<evidence type="ECO:0000256" key="3">
    <source>
        <dbReference type="ARBA" id="ARBA00008258"/>
    </source>
</evidence>
<dbReference type="Gene3D" id="1.10.730.10">
    <property type="entry name" value="Isoleucyl-tRNA Synthetase, Domain 1"/>
    <property type="match status" value="1"/>
</dbReference>
<dbReference type="AlphaFoldDB" id="A0A1U7D1E5"/>
<dbReference type="InterPro" id="IPR023458">
    <property type="entry name" value="Met-tRNA_ligase_1"/>
</dbReference>
<dbReference type="GO" id="GO:0005829">
    <property type="term" value="C:cytosol"/>
    <property type="evidence" value="ECO:0007669"/>
    <property type="project" value="TreeGrafter"/>
</dbReference>
<dbReference type="GO" id="GO:0017101">
    <property type="term" value="C:aminoacyl-tRNA synthetase multienzyme complex"/>
    <property type="evidence" value="ECO:0007669"/>
    <property type="project" value="TreeGrafter"/>
</dbReference>
<evidence type="ECO:0000256" key="5">
    <source>
        <dbReference type="ARBA" id="ARBA00022598"/>
    </source>
</evidence>
<keyword evidence="6 12" id="KW-0547">Nucleotide-binding</keyword>
<dbReference type="CDD" id="cd07957">
    <property type="entry name" value="Anticodon_Ia_Met"/>
    <property type="match status" value="1"/>
</dbReference>
<dbReference type="GO" id="GO:0005524">
    <property type="term" value="F:ATP binding"/>
    <property type="evidence" value="ECO:0007669"/>
    <property type="project" value="UniProtKB-UniRule"/>
</dbReference>
<dbReference type="Pfam" id="PF19303">
    <property type="entry name" value="Anticodon_3"/>
    <property type="match status" value="1"/>
</dbReference>
<feature type="short sequence motif" description="'HIGH' region" evidence="12">
    <location>
        <begin position="11"/>
        <end position="21"/>
    </location>
</feature>
<dbReference type="CDD" id="cd00814">
    <property type="entry name" value="MetRS_core"/>
    <property type="match status" value="1"/>
</dbReference>
<sequence>MARHLITSAIPYINGIKHLGNLVGSQLPADLFARYQRARGNEVLFLCATDEHGTPAELAAAKAGKPVAEYCAEMHEVQARIAEGFRLSFDHFGRSSSPQNHRLTQHFAGVLAERGLIREVSETQMYSPTDGRYLPDRYIEGTCPNCGFEDARGDQCDNCTKQLDPVDLINPHSVISGATDLEMRETKHLYLCQSLIKDEIEAWIDSKTDWPVLTTSIAKKWLDDGDGLQDRGITRDLDWGIPVKKGEEDWPGMEGKVFYVWFDAPIEYIACAQEWVDAGKGDDWSRWWRTDKGADDVTYTQFMGKDNVPFHTLTFPATILGSGEPWKLVDYIKSFNYLNYDGGQFSTSRGRGVFMDQALEILPADYWRWWLLSHAPESSDAEFTWENFQSSVNKDLADVLGNFASRVTKFCRSKFGEVVPEGGAYGDLETALIENLTAKIREYEEHMAHAEVRKAASALRAAWVLGNEYLQEAAPWSTFKTDPETAAMQIRLALNLIRLYAVISAPFIPDASAQLLTALATQDDSWPDDVPAALQILPAGHAFTVPDVTFRKITDTEREEWQARFAGKRD</sequence>
<dbReference type="GO" id="GO:0006431">
    <property type="term" value="P:methionyl-tRNA aminoacylation"/>
    <property type="evidence" value="ECO:0007669"/>
    <property type="project" value="UniProtKB-UniRule"/>
</dbReference>
<evidence type="ECO:0000256" key="2">
    <source>
        <dbReference type="ARBA" id="ARBA00004496"/>
    </source>
</evidence>
<dbReference type="EC" id="6.1.1.10" evidence="12"/>
<dbReference type="NCBIfam" id="TIGR00398">
    <property type="entry name" value="metG"/>
    <property type="match status" value="1"/>
</dbReference>
<evidence type="ECO:0000256" key="11">
    <source>
        <dbReference type="ARBA" id="ARBA00047364"/>
    </source>
</evidence>
<dbReference type="InterPro" id="IPR041872">
    <property type="entry name" value="Anticodon_Met"/>
</dbReference>
<dbReference type="PANTHER" id="PTHR45765">
    <property type="entry name" value="METHIONINE--TRNA LIGASE"/>
    <property type="match status" value="1"/>
</dbReference>
<comment type="subcellular location">
    <subcellularLocation>
        <location evidence="2 12">Cytoplasm</location>
    </subcellularLocation>
</comment>
<dbReference type="SUPFAM" id="SSF57770">
    <property type="entry name" value="Methionyl-tRNA synthetase (MetRS), Zn-domain"/>
    <property type="match status" value="1"/>
</dbReference>